<dbReference type="KEGG" id="nah:F5544_03710"/>
<dbReference type="Proteomes" id="UP000503540">
    <property type="component" value="Chromosome"/>
</dbReference>
<sequence length="138" mass="14607">MIIRRMSMLAVALLPAAAALTTAATATADPWLQPPVIEQVIVSPGNASVKFHNPNDEGVCWIYRDDTGEILGGNNPVAFAVPGGRMVQTSTGANYIPAQRIPLRGACSTDHPATGYDGSARTDIVYVDVPERPRTGSF</sequence>
<accession>A0A6G9Y6F9</accession>
<organism evidence="2 3">
    <name type="scientific">Nocardia arthritidis</name>
    <dbReference type="NCBI Taxonomy" id="228602"/>
    <lineage>
        <taxon>Bacteria</taxon>
        <taxon>Bacillati</taxon>
        <taxon>Actinomycetota</taxon>
        <taxon>Actinomycetes</taxon>
        <taxon>Mycobacteriales</taxon>
        <taxon>Nocardiaceae</taxon>
        <taxon>Nocardia</taxon>
    </lineage>
</organism>
<reference evidence="2 3" key="1">
    <citation type="journal article" date="2019" name="ACS Chem. Biol.">
        <title>Identification and Mobilization of a Cryptic Antibiotic Biosynthesis Gene Locus from a Human-Pathogenic Nocardia Isolate.</title>
        <authorList>
            <person name="Herisse M."/>
            <person name="Ishida K."/>
            <person name="Porter J.L."/>
            <person name="Howden B."/>
            <person name="Hertweck C."/>
            <person name="Stinear T.P."/>
            <person name="Pidot S.J."/>
        </authorList>
    </citation>
    <scope>NUCLEOTIDE SEQUENCE [LARGE SCALE GENOMIC DNA]</scope>
    <source>
        <strain evidence="2 3">AUSMDU00012717</strain>
    </source>
</reference>
<keyword evidence="1" id="KW-0732">Signal</keyword>
<protein>
    <recommendedName>
        <fullName evidence="4">Proteinase inhibitor I42 chagasin domain-containing protein</fullName>
    </recommendedName>
</protein>
<proteinExistence type="predicted"/>
<evidence type="ECO:0008006" key="4">
    <source>
        <dbReference type="Google" id="ProtNLM"/>
    </source>
</evidence>
<dbReference type="RefSeq" id="WP_167471867.1">
    <property type="nucleotide sequence ID" value="NZ_CP046172.1"/>
</dbReference>
<feature type="chain" id="PRO_5026226351" description="Proteinase inhibitor I42 chagasin domain-containing protein" evidence="1">
    <location>
        <begin position="29"/>
        <end position="138"/>
    </location>
</feature>
<dbReference type="EMBL" id="CP046172">
    <property type="protein sequence ID" value="QIS08656.1"/>
    <property type="molecule type" value="Genomic_DNA"/>
</dbReference>
<dbReference type="AlphaFoldDB" id="A0A6G9Y6F9"/>
<gene>
    <name evidence="2" type="ORF">F5544_03710</name>
</gene>
<feature type="signal peptide" evidence="1">
    <location>
        <begin position="1"/>
        <end position="28"/>
    </location>
</feature>
<evidence type="ECO:0000313" key="3">
    <source>
        <dbReference type="Proteomes" id="UP000503540"/>
    </source>
</evidence>
<keyword evidence="3" id="KW-1185">Reference proteome</keyword>
<evidence type="ECO:0000256" key="1">
    <source>
        <dbReference type="SAM" id="SignalP"/>
    </source>
</evidence>
<name>A0A6G9Y6F9_9NOCA</name>
<evidence type="ECO:0000313" key="2">
    <source>
        <dbReference type="EMBL" id="QIS08656.1"/>
    </source>
</evidence>